<accession>A0A8W8IP11</accession>
<feature type="region of interest" description="Disordered" evidence="6">
    <location>
        <begin position="90"/>
        <end position="110"/>
    </location>
</feature>
<dbReference type="GO" id="GO:0003677">
    <property type="term" value="F:DNA binding"/>
    <property type="evidence" value="ECO:0007669"/>
    <property type="project" value="UniProtKB-UniRule"/>
</dbReference>
<evidence type="ECO:0000256" key="3">
    <source>
        <dbReference type="ARBA" id="ARBA00022833"/>
    </source>
</evidence>
<evidence type="ECO:0000256" key="6">
    <source>
        <dbReference type="SAM" id="MobiDB-lite"/>
    </source>
</evidence>
<feature type="compositionally biased region" description="Basic residues" evidence="6">
    <location>
        <begin position="169"/>
        <end position="178"/>
    </location>
</feature>
<dbReference type="InterPro" id="IPR006612">
    <property type="entry name" value="THAP_Znf"/>
</dbReference>
<feature type="compositionally biased region" description="Basic and acidic residues" evidence="6">
    <location>
        <begin position="94"/>
        <end position="110"/>
    </location>
</feature>
<dbReference type="Proteomes" id="UP000005408">
    <property type="component" value="Unassembled WGS sequence"/>
</dbReference>
<evidence type="ECO:0000313" key="9">
    <source>
        <dbReference type="Proteomes" id="UP000005408"/>
    </source>
</evidence>
<dbReference type="GO" id="GO:0008270">
    <property type="term" value="F:zinc ion binding"/>
    <property type="evidence" value="ECO:0007669"/>
    <property type="project" value="UniProtKB-KW"/>
</dbReference>
<keyword evidence="3" id="KW-0862">Zinc</keyword>
<proteinExistence type="predicted"/>
<dbReference type="PANTHER" id="PTHR46927">
    <property type="entry name" value="AGAP005574-PA"/>
    <property type="match status" value="1"/>
</dbReference>
<evidence type="ECO:0000256" key="2">
    <source>
        <dbReference type="ARBA" id="ARBA00022771"/>
    </source>
</evidence>
<evidence type="ECO:0000256" key="5">
    <source>
        <dbReference type="PROSITE-ProRule" id="PRU00309"/>
    </source>
</evidence>
<dbReference type="SMART" id="SM00980">
    <property type="entry name" value="THAP"/>
    <property type="match status" value="1"/>
</dbReference>
<keyword evidence="2 5" id="KW-0863">Zinc-finger</keyword>
<dbReference type="OMA" id="CKRWIHN"/>
<evidence type="ECO:0000313" key="8">
    <source>
        <dbReference type="EnsemblMetazoa" id="G15199.2:cds"/>
    </source>
</evidence>
<sequence>MPECQAKFCTVRRGQGFNTFSIPDPKHDYELCKRWIHNLGNKKLNIKTFVFAYHKIVCEKHFEEDCFEDDVEARLMNFKPRKKLKKGAVPTIFKDSKTPKRREASEKRIKKKEKSELLKNILANAEDDKLVPEDEAGCSYKAWRSEQKRKEEEAWRSEQKRKEETIPKGKPKKAKVTRNSKNTVDTATQYEYIDDRTMKNMGTQCDIRAEKPIEFCVNCRARKYPSLTTSDHRYFKKFEDIPST</sequence>
<dbReference type="SMART" id="SM00692">
    <property type="entry name" value="DM3"/>
    <property type="match status" value="1"/>
</dbReference>
<name>A0A8W8IP11_MAGGI</name>
<feature type="compositionally biased region" description="Basic and acidic residues" evidence="6">
    <location>
        <begin position="149"/>
        <end position="167"/>
    </location>
</feature>
<keyword evidence="4 5" id="KW-0238">DNA-binding</keyword>
<dbReference type="InterPro" id="IPR052224">
    <property type="entry name" value="THAP_domain_protein"/>
</dbReference>
<dbReference type="PANTHER" id="PTHR46927:SF3">
    <property type="entry name" value="THAP-TYPE DOMAIN-CONTAINING PROTEIN"/>
    <property type="match status" value="1"/>
</dbReference>
<dbReference type="AlphaFoldDB" id="A0A8W8IP11"/>
<evidence type="ECO:0000259" key="7">
    <source>
        <dbReference type="PROSITE" id="PS50950"/>
    </source>
</evidence>
<reference evidence="8" key="1">
    <citation type="submission" date="2022-08" db="UniProtKB">
        <authorList>
            <consortium name="EnsemblMetazoa"/>
        </authorList>
    </citation>
    <scope>IDENTIFICATION</scope>
    <source>
        <strain evidence="8">05x7-T-G4-1.051#20</strain>
    </source>
</reference>
<dbReference type="OrthoDB" id="10069315at2759"/>
<dbReference type="EnsemblMetazoa" id="G15199.2">
    <property type="protein sequence ID" value="G15199.2:cds"/>
    <property type="gene ID" value="G15199"/>
</dbReference>
<dbReference type="EnsemblMetazoa" id="G15199.1">
    <property type="protein sequence ID" value="G15199.1:cds"/>
    <property type="gene ID" value="G15199"/>
</dbReference>
<dbReference type="SUPFAM" id="SSF57716">
    <property type="entry name" value="Glucocorticoid receptor-like (DNA-binding domain)"/>
    <property type="match status" value="1"/>
</dbReference>
<feature type="region of interest" description="Disordered" evidence="6">
    <location>
        <begin position="149"/>
        <end position="180"/>
    </location>
</feature>
<dbReference type="Pfam" id="PF05485">
    <property type="entry name" value="THAP"/>
    <property type="match status" value="1"/>
</dbReference>
<evidence type="ECO:0000256" key="4">
    <source>
        <dbReference type="ARBA" id="ARBA00023125"/>
    </source>
</evidence>
<keyword evidence="9" id="KW-1185">Reference proteome</keyword>
<dbReference type="PROSITE" id="PS50950">
    <property type="entry name" value="ZF_THAP"/>
    <property type="match status" value="1"/>
</dbReference>
<keyword evidence="1" id="KW-0479">Metal-binding</keyword>
<feature type="domain" description="THAP-type" evidence="7">
    <location>
        <begin position="1"/>
        <end position="93"/>
    </location>
</feature>
<evidence type="ECO:0000256" key="1">
    <source>
        <dbReference type="ARBA" id="ARBA00022723"/>
    </source>
</evidence>
<protein>
    <recommendedName>
        <fullName evidence="7">THAP-type domain-containing protein</fullName>
    </recommendedName>
</protein>
<organism evidence="8 9">
    <name type="scientific">Magallana gigas</name>
    <name type="common">Pacific oyster</name>
    <name type="synonym">Crassostrea gigas</name>
    <dbReference type="NCBI Taxonomy" id="29159"/>
    <lineage>
        <taxon>Eukaryota</taxon>
        <taxon>Metazoa</taxon>
        <taxon>Spiralia</taxon>
        <taxon>Lophotrochozoa</taxon>
        <taxon>Mollusca</taxon>
        <taxon>Bivalvia</taxon>
        <taxon>Autobranchia</taxon>
        <taxon>Pteriomorphia</taxon>
        <taxon>Ostreida</taxon>
        <taxon>Ostreoidea</taxon>
        <taxon>Ostreidae</taxon>
        <taxon>Magallana</taxon>
    </lineage>
</organism>